<sequence length="62" mass="6795">MADEKPDVGTLVDEAAKAIGLPIAPQYRANVIVNYERSMLIAKPLLEVELDDELTSAPVFRP</sequence>
<organism evidence="1 2">
    <name type="scientific">Reyranella soli</name>
    <dbReference type="NCBI Taxonomy" id="1230389"/>
    <lineage>
        <taxon>Bacteria</taxon>
        <taxon>Pseudomonadati</taxon>
        <taxon>Pseudomonadota</taxon>
        <taxon>Alphaproteobacteria</taxon>
        <taxon>Hyphomicrobiales</taxon>
        <taxon>Reyranellaceae</taxon>
        <taxon>Reyranella</taxon>
    </lineage>
</organism>
<dbReference type="RefSeq" id="WP_170303224.1">
    <property type="nucleotide sequence ID" value="NZ_BKAJ01000072.1"/>
</dbReference>
<dbReference type="Proteomes" id="UP000321058">
    <property type="component" value="Unassembled WGS sequence"/>
</dbReference>
<proteinExistence type="predicted"/>
<dbReference type="InterPro" id="IPR025148">
    <property type="entry name" value="AtzG-like"/>
</dbReference>
<evidence type="ECO:0000313" key="1">
    <source>
        <dbReference type="EMBL" id="GEP56955.1"/>
    </source>
</evidence>
<keyword evidence="2" id="KW-1185">Reference proteome</keyword>
<gene>
    <name evidence="1" type="ORF">RSO01_41210</name>
</gene>
<dbReference type="Pfam" id="PF13318">
    <property type="entry name" value="AtzG-like"/>
    <property type="match status" value="1"/>
</dbReference>
<protein>
    <recommendedName>
        <fullName evidence="3">DUF4089 domain-containing protein</fullName>
    </recommendedName>
</protein>
<reference evidence="1 2" key="1">
    <citation type="submission" date="2019-07" db="EMBL/GenBank/DDBJ databases">
        <title>Whole genome shotgun sequence of Reyranella soli NBRC 108950.</title>
        <authorList>
            <person name="Hosoyama A."/>
            <person name="Uohara A."/>
            <person name="Ohji S."/>
            <person name="Ichikawa N."/>
        </authorList>
    </citation>
    <scope>NUCLEOTIDE SEQUENCE [LARGE SCALE GENOMIC DNA]</scope>
    <source>
        <strain evidence="1 2">NBRC 108950</strain>
    </source>
</reference>
<accession>A0A512NDE7</accession>
<evidence type="ECO:0000313" key="2">
    <source>
        <dbReference type="Proteomes" id="UP000321058"/>
    </source>
</evidence>
<dbReference type="EMBL" id="BKAJ01000072">
    <property type="protein sequence ID" value="GEP56955.1"/>
    <property type="molecule type" value="Genomic_DNA"/>
</dbReference>
<dbReference type="AlphaFoldDB" id="A0A512NDE7"/>
<name>A0A512NDE7_9HYPH</name>
<evidence type="ECO:0008006" key="3">
    <source>
        <dbReference type="Google" id="ProtNLM"/>
    </source>
</evidence>
<comment type="caution">
    <text evidence="1">The sequence shown here is derived from an EMBL/GenBank/DDBJ whole genome shotgun (WGS) entry which is preliminary data.</text>
</comment>